<evidence type="ECO:0000313" key="1">
    <source>
        <dbReference type="EMBL" id="ONM55027.1"/>
    </source>
</evidence>
<dbReference type="EMBL" id="CM007650">
    <property type="protein sequence ID" value="ONM55032.1"/>
    <property type="molecule type" value="Genomic_DNA"/>
</dbReference>
<reference evidence="1" key="1">
    <citation type="submission" date="2015-12" db="EMBL/GenBank/DDBJ databases">
        <title>Update maize B73 reference genome by single molecule sequencing technologies.</title>
        <authorList>
            <consortium name="Maize Genome Sequencing Project"/>
            <person name="Ware D."/>
        </authorList>
    </citation>
    <scope>NUCLEOTIDE SEQUENCE [LARGE SCALE GENOMIC DNA]</scope>
    <source>
        <tissue evidence="1">Seedling</tissue>
    </source>
</reference>
<proteinExistence type="predicted"/>
<dbReference type="EMBL" id="CM007650">
    <property type="protein sequence ID" value="ONM55027.1"/>
    <property type="molecule type" value="Genomic_DNA"/>
</dbReference>
<accession>A0A1D6I4G0</accession>
<protein>
    <submittedName>
        <fullName evidence="1">Cytochrome c oxidase copper chaperone</fullName>
    </submittedName>
</protein>
<name>A0A1D6I4G0_MAIZE</name>
<gene>
    <name evidence="1" type="ORF">ZEAMMB73_Zm00001d020510</name>
</gene>
<sequence length="73" mass="7925">MFGCNDLITLGLSGSCHCLLPLNSLGGLICCHYVTGSLRHCMCCSLVRQGFLTCRWTRGLYPGPGWQGKVGFD</sequence>
<dbReference type="AlphaFoldDB" id="A0A1D6I4G0"/>
<organism evidence="1">
    <name type="scientific">Zea mays</name>
    <name type="common">Maize</name>
    <dbReference type="NCBI Taxonomy" id="4577"/>
    <lineage>
        <taxon>Eukaryota</taxon>
        <taxon>Viridiplantae</taxon>
        <taxon>Streptophyta</taxon>
        <taxon>Embryophyta</taxon>
        <taxon>Tracheophyta</taxon>
        <taxon>Spermatophyta</taxon>
        <taxon>Magnoliopsida</taxon>
        <taxon>Liliopsida</taxon>
        <taxon>Poales</taxon>
        <taxon>Poaceae</taxon>
        <taxon>PACMAD clade</taxon>
        <taxon>Panicoideae</taxon>
        <taxon>Andropogonodae</taxon>
        <taxon>Andropogoneae</taxon>
        <taxon>Tripsacinae</taxon>
        <taxon>Zea</taxon>
    </lineage>
</organism>
<dbReference type="IntAct" id="A0A1D6I4G0">
    <property type="interactions" value="21"/>
</dbReference>